<proteinExistence type="predicted"/>
<organism evidence="1 2">
    <name type="scientific">Pristionchus entomophagus</name>
    <dbReference type="NCBI Taxonomy" id="358040"/>
    <lineage>
        <taxon>Eukaryota</taxon>
        <taxon>Metazoa</taxon>
        <taxon>Ecdysozoa</taxon>
        <taxon>Nematoda</taxon>
        <taxon>Chromadorea</taxon>
        <taxon>Rhabditida</taxon>
        <taxon>Rhabditina</taxon>
        <taxon>Diplogasteromorpha</taxon>
        <taxon>Diplogasteroidea</taxon>
        <taxon>Neodiplogasteridae</taxon>
        <taxon>Pristionchus</taxon>
    </lineage>
</organism>
<evidence type="ECO:0000313" key="2">
    <source>
        <dbReference type="Proteomes" id="UP001432027"/>
    </source>
</evidence>
<comment type="caution">
    <text evidence="1">The sequence shown here is derived from an EMBL/GenBank/DDBJ whole genome shotgun (WGS) entry which is preliminary data.</text>
</comment>
<accession>A0AAV5TEX7</accession>
<keyword evidence="2" id="KW-1185">Reference proteome</keyword>
<protein>
    <submittedName>
        <fullName evidence="1">Uncharacterized protein</fullName>
    </submittedName>
</protein>
<dbReference type="AlphaFoldDB" id="A0AAV5TEX7"/>
<dbReference type="EMBL" id="BTSX01000004">
    <property type="protein sequence ID" value="GMS91659.1"/>
    <property type="molecule type" value="Genomic_DNA"/>
</dbReference>
<reference evidence="1" key="1">
    <citation type="submission" date="2023-10" db="EMBL/GenBank/DDBJ databases">
        <title>Genome assembly of Pristionchus species.</title>
        <authorList>
            <person name="Yoshida K."/>
            <person name="Sommer R.J."/>
        </authorList>
    </citation>
    <scope>NUCLEOTIDE SEQUENCE</scope>
    <source>
        <strain evidence="1">RS0144</strain>
    </source>
</reference>
<evidence type="ECO:0000313" key="1">
    <source>
        <dbReference type="EMBL" id="GMS91659.1"/>
    </source>
</evidence>
<sequence length="108" mass="12608">EQFSSLPSAMMTGRPTIKTQPAELPEWFLNHGLPLMDDEPYTPIHPRSDTLENCAEYRLPYSSSYNRPDVKIQFTYLGQTIIHEEYLKDFVKDEFTTSMLIPLYHSHV</sequence>
<dbReference type="Proteomes" id="UP001432027">
    <property type="component" value="Unassembled WGS sequence"/>
</dbReference>
<name>A0AAV5TEX7_9BILA</name>
<feature type="non-terminal residue" evidence="1">
    <location>
        <position position="108"/>
    </location>
</feature>
<gene>
    <name evidence="1" type="ORF">PENTCL1PPCAC_13834</name>
</gene>
<feature type="non-terminal residue" evidence="1">
    <location>
        <position position="1"/>
    </location>
</feature>